<comment type="caution">
    <text evidence="1">The sequence shown here is derived from an EMBL/GenBank/DDBJ whole genome shotgun (WGS) entry which is preliminary data.</text>
</comment>
<evidence type="ECO:0000313" key="2">
    <source>
        <dbReference type="Proteomes" id="UP000821845"/>
    </source>
</evidence>
<sequence length="174" mass="18839">MRCMDANESQDVHDHVEDPEPNNVGHWKVVGQVPLGWRHCGLRLRAHIEGQAAADIVACFARHVYCPILLAERKFPTEQEPTLANGKWSAKLTCVGAPLVYNFALESVAKIFGGHVEAGLLKELKVYSRPQQAVDLRGKAMPGAAAMLLVMSGVGSLMDRQSTSHASSTILKGG</sequence>
<reference evidence="1" key="1">
    <citation type="submission" date="2020-05" db="EMBL/GenBank/DDBJ databases">
        <title>Large-scale comparative analyses of tick genomes elucidate their genetic diversity and vector capacities.</title>
        <authorList>
            <person name="Jia N."/>
            <person name="Wang J."/>
            <person name="Shi W."/>
            <person name="Du L."/>
            <person name="Sun Y."/>
            <person name="Zhan W."/>
            <person name="Jiang J."/>
            <person name="Wang Q."/>
            <person name="Zhang B."/>
            <person name="Ji P."/>
            <person name="Sakyi L.B."/>
            <person name="Cui X."/>
            <person name="Yuan T."/>
            <person name="Jiang B."/>
            <person name="Yang W."/>
            <person name="Lam T.T.-Y."/>
            <person name="Chang Q."/>
            <person name="Ding S."/>
            <person name="Wang X."/>
            <person name="Zhu J."/>
            <person name="Ruan X."/>
            <person name="Zhao L."/>
            <person name="Wei J."/>
            <person name="Que T."/>
            <person name="Du C."/>
            <person name="Cheng J."/>
            <person name="Dai P."/>
            <person name="Han X."/>
            <person name="Huang E."/>
            <person name="Gao Y."/>
            <person name="Liu J."/>
            <person name="Shao H."/>
            <person name="Ye R."/>
            <person name="Li L."/>
            <person name="Wei W."/>
            <person name="Wang X."/>
            <person name="Wang C."/>
            <person name="Yang T."/>
            <person name="Huo Q."/>
            <person name="Li W."/>
            <person name="Guo W."/>
            <person name="Chen H."/>
            <person name="Zhou L."/>
            <person name="Ni X."/>
            <person name="Tian J."/>
            <person name="Zhou Y."/>
            <person name="Sheng Y."/>
            <person name="Liu T."/>
            <person name="Pan Y."/>
            <person name="Xia L."/>
            <person name="Li J."/>
            <person name="Zhao F."/>
            <person name="Cao W."/>
        </authorList>
    </citation>
    <scope>NUCLEOTIDE SEQUENCE</scope>
    <source>
        <strain evidence="1">Hyas-2018</strain>
    </source>
</reference>
<name>A0ACB7RVE1_HYAAI</name>
<protein>
    <submittedName>
        <fullName evidence="1">Uncharacterized protein</fullName>
    </submittedName>
</protein>
<accession>A0ACB7RVE1</accession>
<organism evidence="1 2">
    <name type="scientific">Hyalomma asiaticum</name>
    <name type="common">Tick</name>
    <dbReference type="NCBI Taxonomy" id="266040"/>
    <lineage>
        <taxon>Eukaryota</taxon>
        <taxon>Metazoa</taxon>
        <taxon>Ecdysozoa</taxon>
        <taxon>Arthropoda</taxon>
        <taxon>Chelicerata</taxon>
        <taxon>Arachnida</taxon>
        <taxon>Acari</taxon>
        <taxon>Parasitiformes</taxon>
        <taxon>Ixodida</taxon>
        <taxon>Ixodoidea</taxon>
        <taxon>Ixodidae</taxon>
        <taxon>Hyalomminae</taxon>
        <taxon>Hyalomma</taxon>
    </lineage>
</organism>
<evidence type="ECO:0000313" key="1">
    <source>
        <dbReference type="EMBL" id="KAH6926897.1"/>
    </source>
</evidence>
<keyword evidence="2" id="KW-1185">Reference proteome</keyword>
<proteinExistence type="predicted"/>
<gene>
    <name evidence="1" type="ORF">HPB50_022760</name>
</gene>
<dbReference type="Proteomes" id="UP000821845">
    <property type="component" value="Chromosome 7"/>
</dbReference>
<dbReference type="EMBL" id="CM023487">
    <property type="protein sequence ID" value="KAH6926897.1"/>
    <property type="molecule type" value="Genomic_DNA"/>
</dbReference>